<dbReference type="Proteomes" id="UP000238937">
    <property type="component" value="Unassembled WGS sequence"/>
</dbReference>
<organism evidence="1 2">
    <name type="scientific">Chamaesiphon polymorphus CCALA 037</name>
    <dbReference type="NCBI Taxonomy" id="2107692"/>
    <lineage>
        <taxon>Bacteria</taxon>
        <taxon>Bacillati</taxon>
        <taxon>Cyanobacteriota</taxon>
        <taxon>Cyanophyceae</taxon>
        <taxon>Gomontiellales</taxon>
        <taxon>Chamaesiphonaceae</taxon>
        <taxon>Chamaesiphon</taxon>
    </lineage>
</organism>
<name>A0A2T1FUF8_9CYAN</name>
<evidence type="ECO:0000313" key="2">
    <source>
        <dbReference type="Proteomes" id="UP000238937"/>
    </source>
</evidence>
<sequence>MRYLEVSGEIDKDNQLIIDRSLEVIKPQRVEIDIWFRDDDEEDCPEPTKEEILDSFREGYRDCLMGNVSPLSELWDDIMIQTTGEINDRGQLVLDSPLETLCERSLTLTKPQYVAVVIRFVNSSKYEEEFTERVQQEGYKTLVKEVSRSGL</sequence>
<dbReference type="OrthoDB" id="573320at2"/>
<dbReference type="AlphaFoldDB" id="A0A2T1FUF8"/>
<dbReference type="RefSeq" id="WP_106310764.1">
    <property type="nucleotide sequence ID" value="NZ_PVWO01000440.1"/>
</dbReference>
<keyword evidence="2" id="KW-1185">Reference proteome</keyword>
<gene>
    <name evidence="1" type="ORF">C7B77_23835</name>
</gene>
<dbReference type="EMBL" id="PVWO01000440">
    <property type="protein sequence ID" value="PSB48576.1"/>
    <property type="molecule type" value="Genomic_DNA"/>
</dbReference>
<protein>
    <submittedName>
        <fullName evidence="1">Uncharacterized protein</fullName>
    </submittedName>
</protein>
<evidence type="ECO:0000313" key="1">
    <source>
        <dbReference type="EMBL" id="PSB48576.1"/>
    </source>
</evidence>
<reference evidence="1 2" key="1">
    <citation type="submission" date="2018-03" db="EMBL/GenBank/DDBJ databases">
        <title>The ancient ancestry and fast evolution of plastids.</title>
        <authorList>
            <person name="Moore K.R."/>
            <person name="Magnabosco C."/>
            <person name="Momper L."/>
            <person name="Gold D.A."/>
            <person name="Bosak T."/>
            <person name="Fournier G.P."/>
        </authorList>
    </citation>
    <scope>NUCLEOTIDE SEQUENCE [LARGE SCALE GENOMIC DNA]</scope>
    <source>
        <strain evidence="1 2">CCALA 037</strain>
    </source>
</reference>
<accession>A0A2T1FUF8</accession>
<proteinExistence type="predicted"/>
<comment type="caution">
    <text evidence="1">The sequence shown here is derived from an EMBL/GenBank/DDBJ whole genome shotgun (WGS) entry which is preliminary data.</text>
</comment>